<name>A0A1M7GBW5_9FLAO</name>
<keyword evidence="1" id="KW-0472">Membrane</keyword>
<feature type="transmembrane region" description="Helical" evidence="1">
    <location>
        <begin position="64"/>
        <end position="83"/>
    </location>
</feature>
<keyword evidence="1" id="KW-1133">Transmembrane helix</keyword>
<dbReference type="AlphaFoldDB" id="A0A1M7GBW5"/>
<feature type="transmembrane region" description="Helical" evidence="1">
    <location>
        <begin position="32"/>
        <end position="52"/>
    </location>
</feature>
<dbReference type="Proteomes" id="UP000184121">
    <property type="component" value="Unassembled WGS sequence"/>
</dbReference>
<dbReference type="EMBL" id="FRBY01000003">
    <property type="protein sequence ID" value="SHM13427.1"/>
    <property type="molecule type" value="Genomic_DNA"/>
</dbReference>
<dbReference type="STRING" id="29534.SAMN05444366_2472"/>
<organism evidence="2 3">
    <name type="scientific">Flavobacterium saccharophilum</name>
    <dbReference type="NCBI Taxonomy" id="29534"/>
    <lineage>
        <taxon>Bacteria</taxon>
        <taxon>Pseudomonadati</taxon>
        <taxon>Bacteroidota</taxon>
        <taxon>Flavobacteriia</taxon>
        <taxon>Flavobacteriales</taxon>
        <taxon>Flavobacteriaceae</taxon>
        <taxon>Flavobacterium</taxon>
    </lineage>
</organism>
<feature type="transmembrane region" description="Helical" evidence="1">
    <location>
        <begin position="103"/>
        <end position="126"/>
    </location>
</feature>
<feature type="transmembrane region" description="Helical" evidence="1">
    <location>
        <begin position="164"/>
        <end position="187"/>
    </location>
</feature>
<accession>A0A1M7GBW5</accession>
<dbReference type="OrthoDB" id="1145132at2"/>
<evidence type="ECO:0000313" key="2">
    <source>
        <dbReference type="EMBL" id="SHM13427.1"/>
    </source>
</evidence>
<keyword evidence="1" id="KW-0812">Transmembrane</keyword>
<dbReference type="RefSeq" id="WP_072972772.1">
    <property type="nucleotide sequence ID" value="NZ_FRBY01000003.1"/>
</dbReference>
<proteinExistence type="predicted"/>
<evidence type="ECO:0000256" key="1">
    <source>
        <dbReference type="SAM" id="Phobius"/>
    </source>
</evidence>
<feature type="transmembrane region" description="Helical" evidence="1">
    <location>
        <begin position="193"/>
        <end position="212"/>
    </location>
</feature>
<keyword evidence="3" id="KW-1185">Reference proteome</keyword>
<reference evidence="3" key="1">
    <citation type="submission" date="2016-11" db="EMBL/GenBank/DDBJ databases">
        <authorList>
            <person name="Varghese N."/>
            <person name="Submissions S."/>
        </authorList>
    </citation>
    <scope>NUCLEOTIDE SEQUENCE [LARGE SCALE GENOMIC DNA]</scope>
    <source>
        <strain evidence="3">DSM 1811</strain>
    </source>
</reference>
<evidence type="ECO:0000313" key="3">
    <source>
        <dbReference type="Proteomes" id="UP000184121"/>
    </source>
</evidence>
<protein>
    <submittedName>
        <fullName evidence="2">Zinc transporter, ZIP family</fullName>
    </submittedName>
</protein>
<sequence length="246" mass="26060">MLQAFITGLLATSSLIIGGILAIRYSLSNRAIGIIMGFGAGTLISAISYELIFEAVKLGRGTMYPAFGFFAGASIFYFSDKLIANFGTNNPMKLGQSKNSNLIIPMVLAIILDGVPESIIIGLGLFEGVSGNLTMLVAVFISNLPEAIAGSSGMKSSGWSNKKIILLWICIALLCALATLAGFSVFSSASQEWLSFIQAFAGGAILMMLANSMIPEAYEHGGKLAGVFTVFGFFFSVCLVVFENFH</sequence>
<gene>
    <name evidence="2" type="ORF">SAMN05444366_2472</name>
</gene>
<feature type="transmembrane region" description="Helical" evidence="1">
    <location>
        <begin position="224"/>
        <end position="242"/>
    </location>
</feature>